<dbReference type="Pfam" id="PF00172">
    <property type="entry name" value="Zn_clus"/>
    <property type="match status" value="1"/>
</dbReference>
<feature type="compositionally biased region" description="Basic and acidic residues" evidence="2">
    <location>
        <begin position="130"/>
        <end position="143"/>
    </location>
</feature>
<dbReference type="RefSeq" id="XP_003684809.1">
    <property type="nucleotide sequence ID" value="XM_003684761.1"/>
</dbReference>
<feature type="compositionally biased region" description="Basic and acidic residues" evidence="2">
    <location>
        <begin position="464"/>
        <end position="476"/>
    </location>
</feature>
<dbReference type="InterPro" id="IPR036864">
    <property type="entry name" value="Zn2-C6_fun-type_DNA-bd_sf"/>
</dbReference>
<protein>
    <recommendedName>
        <fullName evidence="3">Zn(2)-C6 fungal-type domain-containing protein</fullName>
    </recommendedName>
</protein>
<dbReference type="HOGENOM" id="CLU_392861_0_0_1"/>
<feature type="domain" description="Zn(2)-C6 fungal-type" evidence="3">
    <location>
        <begin position="625"/>
        <end position="655"/>
    </location>
</feature>
<dbReference type="OrthoDB" id="3251668at2759"/>
<dbReference type="GO" id="GO:0008270">
    <property type="term" value="F:zinc ion binding"/>
    <property type="evidence" value="ECO:0007669"/>
    <property type="project" value="InterPro"/>
</dbReference>
<dbReference type="AlphaFoldDB" id="G8BRJ9"/>
<reference evidence="4 5" key="1">
    <citation type="journal article" date="2011" name="Proc. Natl. Acad. Sci. U.S.A.">
        <title>Evolutionary erosion of yeast sex chromosomes by mating-type switching accidents.</title>
        <authorList>
            <person name="Gordon J.L."/>
            <person name="Armisen D."/>
            <person name="Proux-Wera E."/>
            <person name="Oheigeartaigh S.S."/>
            <person name="Byrne K.P."/>
            <person name="Wolfe K.H."/>
        </authorList>
    </citation>
    <scope>NUCLEOTIDE SEQUENCE [LARGE SCALE GENOMIC DNA]</scope>
    <source>
        <strain evidence="5">ATCC 24235 / CBS 4417 / NBRC 1672 / NRRL Y-8282 / UCD 70-5</strain>
    </source>
</reference>
<feature type="compositionally biased region" description="Basic and acidic residues" evidence="2">
    <location>
        <begin position="154"/>
        <end position="187"/>
    </location>
</feature>
<dbReference type="PANTHER" id="PTHR37534:SF45">
    <property type="entry name" value="TRANSCRIPTIONAL REGULATORY PROTEIN UME6"/>
    <property type="match status" value="1"/>
</dbReference>
<keyword evidence="5" id="KW-1185">Reference proteome</keyword>
<dbReference type="PROSITE" id="PS00463">
    <property type="entry name" value="ZN2_CY6_FUNGAL_1"/>
    <property type="match status" value="1"/>
</dbReference>
<dbReference type="Gene3D" id="4.10.240.10">
    <property type="entry name" value="Zn(2)-C6 fungal-type DNA-binding domain"/>
    <property type="match status" value="1"/>
</dbReference>
<feature type="compositionally biased region" description="Polar residues" evidence="2">
    <location>
        <begin position="587"/>
        <end position="596"/>
    </location>
</feature>
<feature type="region of interest" description="Disordered" evidence="2">
    <location>
        <begin position="445"/>
        <end position="490"/>
    </location>
</feature>
<dbReference type="Proteomes" id="UP000005666">
    <property type="component" value="Chromosome 3"/>
</dbReference>
<dbReference type="EMBL" id="HE612858">
    <property type="protein sequence ID" value="CCE62375.1"/>
    <property type="molecule type" value="Genomic_DNA"/>
</dbReference>
<feature type="region of interest" description="Disordered" evidence="2">
    <location>
        <begin position="547"/>
        <end position="616"/>
    </location>
</feature>
<feature type="compositionally biased region" description="Polar residues" evidence="2">
    <location>
        <begin position="57"/>
        <end position="100"/>
    </location>
</feature>
<evidence type="ECO:0000313" key="5">
    <source>
        <dbReference type="Proteomes" id="UP000005666"/>
    </source>
</evidence>
<dbReference type="InterPro" id="IPR001138">
    <property type="entry name" value="Zn2Cys6_DnaBD"/>
</dbReference>
<evidence type="ECO:0000259" key="3">
    <source>
        <dbReference type="PROSITE" id="PS50048"/>
    </source>
</evidence>
<keyword evidence="1" id="KW-0539">Nucleus</keyword>
<dbReference type="eggNOG" id="ENOG502RX7Y">
    <property type="taxonomic scope" value="Eukaryota"/>
</dbReference>
<evidence type="ECO:0000313" key="4">
    <source>
        <dbReference type="EMBL" id="CCE62375.1"/>
    </source>
</evidence>
<evidence type="ECO:0000256" key="2">
    <source>
        <dbReference type="SAM" id="MobiDB-lite"/>
    </source>
</evidence>
<feature type="compositionally biased region" description="Low complexity" evidence="2">
    <location>
        <begin position="450"/>
        <end position="463"/>
    </location>
</feature>
<name>G8BRJ9_TETPH</name>
<dbReference type="SUPFAM" id="SSF57701">
    <property type="entry name" value="Zn2/Cys6 DNA-binding domain"/>
    <property type="match status" value="1"/>
</dbReference>
<gene>
    <name evidence="4" type="primary">TPHA0C02220</name>
    <name evidence="4" type="ordered locus">TPHA_0C02220</name>
</gene>
<dbReference type="SMART" id="SM00066">
    <property type="entry name" value="GAL4"/>
    <property type="match status" value="1"/>
</dbReference>
<feature type="compositionally biased region" description="Basic and acidic residues" evidence="2">
    <location>
        <begin position="257"/>
        <end position="269"/>
    </location>
</feature>
<dbReference type="GO" id="GO:0000981">
    <property type="term" value="F:DNA-binding transcription factor activity, RNA polymerase II-specific"/>
    <property type="evidence" value="ECO:0007669"/>
    <property type="project" value="InterPro"/>
</dbReference>
<feature type="region of interest" description="Disordered" evidence="2">
    <location>
        <begin position="115"/>
        <end position="278"/>
    </location>
</feature>
<organism evidence="4 5">
    <name type="scientific">Tetrapisispora phaffii (strain ATCC 24235 / CBS 4417 / NBRC 1672 / NRRL Y-8282 / UCD 70-5)</name>
    <name type="common">Yeast</name>
    <name type="synonym">Fabospora phaffii</name>
    <dbReference type="NCBI Taxonomy" id="1071381"/>
    <lineage>
        <taxon>Eukaryota</taxon>
        <taxon>Fungi</taxon>
        <taxon>Dikarya</taxon>
        <taxon>Ascomycota</taxon>
        <taxon>Saccharomycotina</taxon>
        <taxon>Saccharomycetes</taxon>
        <taxon>Saccharomycetales</taxon>
        <taxon>Saccharomycetaceae</taxon>
        <taxon>Tetrapisispora</taxon>
    </lineage>
</organism>
<feature type="region of interest" description="Disordered" evidence="2">
    <location>
        <begin position="42"/>
        <end position="102"/>
    </location>
</feature>
<feature type="compositionally biased region" description="Polar residues" evidence="2">
    <location>
        <begin position="188"/>
        <end position="208"/>
    </location>
</feature>
<dbReference type="PROSITE" id="PS50048">
    <property type="entry name" value="ZN2_CY6_FUNGAL_2"/>
    <property type="match status" value="1"/>
</dbReference>
<feature type="compositionally biased region" description="Basic and acidic residues" evidence="2">
    <location>
        <begin position="226"/>
        <end position="235"/>
    </location>
</feature>
<dbReference type="PANTHER" id="PTHR37534">
    <property type="entry name" value="TRANSCRIPTIONAL ACTIVATOR PROTEIN UGA3"/>
    <property type="match status" value="1"/>
</dbReference>
<dbReference type="GeneID" id="11533615"/>
<evidence type="ECO:0000256" key="1">
    <source>
        <dbReference type="ARBA" id="ARBA00023242"/>
    </source>
</evidence>
<dbReference type="CDD" id="cd00067">
    <property type="entry name" value="GAL4"/>
    <property type="match status" value="1"/>
</dbReference>
<dbReference type="STRING" id="1071381.G8BRJ9"/>
<feature type="region of interest" description="Disordered" evidence="2">
    <location>
        <begin position="680"/>
        <end position="702"/>
    </location>
</feature>
<accession>G8BRJ9</accession>
<proteinExistence type="predicted"/>
<dbReference type="KEGG" id="tpf:TPHA_0C02220"/>
<sequence length="702" mass="78969">MAHNSLHKIPTLNIVETNKMYSNSSDVNTDYKYNKPKEKIIESTRTSYDDNPFLSIKNPTSAPNNTPVESPGSSPEFQNNKLTNKQMEPNYTTNNLQNSFEDNRITTENKDYTSSSTILNYNDGGCVPPKENKLSGKNKDFEKSATVPKPSSHSTKDDILKGKPKMEEKREEAEEAEETKQEEEHDSNSNVLNNEAKNKNSDITSSQGFAPEKFMIDNTRSMSEIKSSDNHEKKINIGPWPGTENNDEMYSVLNTKGFREDTSSRESDKVVIPSSKSNNIGFQESGNILSSQPTVSALSFSSSSNLRSSRQDYNQIGMHVLPITTERLPGQHKINEVQNHKIELPHINTIKESITEVAALDTEPRKVRNSVGTVLEIKLDKTLSNDNESLFPPPPPKFINSKLDEVRFRLLNNSRPVTASSIPPTAKVDEDMGSAAAVLSNMRSSPFKFSTGNNQNVSNNRNSENLKSDQTEETHSVKNRPSSSSNLFLGKNLQRPVIKIHNRQKIFDDADNSVETRSSEHPISRKRSYSADLEIPLNRGVTWNKSGKRVTSKEVTLDTSSKRKQKIKNETNKKSAPQSRKVRSPSLDETSTSSDDVLSVKSKHEGSYSNAESKKALSGTRSRNGCWICRLRKKKCSEEKPSCSNCHRLNLECHYHIQKPDFVSDPVKKQQKLEEIKKKTKEAKRNAMRKNQLLKGHRIPSP</sequence>